<dbReference type="Pfam" id="PF00078">
    <property type="entry name" value="RVT_1"/>
    <property type="match status" value="1"/>
</dbReference>
<dbReference type="Pfam" id="PF13966">
    <property type="entry name" value="zf-RVT"/>
    <property type="match status" value="1"/>
</dbReference>
<dbReference type="PANTHER" id="PTHR33116">
    <property type="entry name" value="REVERSE TRANSCRIPTASE ZINC-BINDING DOMAIN-CONTAINING PROTEIN-RELATED-RELATED"/>
    <property type="match status" value="1"/>
</dbReference>
<dbReference type="SUPFAM" id="SSF56219">
    <property type="entry name" value="DNase I-like"/>
    <property type="match status" value="1"/>
</dbReference>
<dbReference type="InterPro" id="IPR043502">
    <property type="entry name" value="DNA/RNA_pol_sf"/>
</dbReference>
<organism evidence="2 3">
    <name type="scientific">Cajanus cajan</name>
    <name type="common">Pigeon pea</name>
    <name type="synonym">Cajanus indicus</name>
    <dbReference type="NCBI Taxonomy" id="3821"/>
    <lineage>
        <taxon>Eukaryota</taxon>
        <taxon>Viridiplantae</taxon>
        <taxon>Streptophyta</taxon>
        <taxon>Embryophyta</taxon>
        <taxon>Tracheophyta</taxon>
        <taxon>Spermatophyta</taxon>
        <taxon>Magnoliopsida</taxon>
        <taxon>eudicotyledons</taxon>
        <taxon>Gunneridae</taxon>
        <taxon>Pentapetalae</taxon>
        <taxon>rosids</taxon>
        <taxon>fabids</taxon>
        <taxon>Fabales</taxon>
        <taxon>Fabaceae</taxon>
        <taxon>Papilionoideae</taxon>
        <taxon>50 kb inversion clade</taxon>
        <taxon>NPAAA clade</taxon>
        <taxon>indigoferoid/millettioid clade</taxon>
        <taxon>Phaseoleae</taxon>
        <taxon>Cajanus</taxon>
    </lineage>
</organism>
<protein>
    <submittedName>
        <fullName evidence="2">Ribonuclease H protein At1g65750 family</fullName>
    </submittedName>
</protein>
<dbReference type="InterPro" id="IPR002156">
    <property type="entry name" value="RNaseH_domain"/>
</dbReference>
<dbReference type="Gene3D" id="3.60.10.10">
    <property type="entry name" value="Endonuclease/exonuclease/phosphatase"/>
    <property type="match status" value="1"/>
</dbReference>
<dbReference type="InterPro" id="IPR044730">
    <property type="entry name" value="RNase_H-like_dom_plant"/>
</dbReference>
<reference evidence="2 3" key="1">
    <citation type="journal article" date="2012" name="Nat. Biotechnol.">
        <title>Draft genome sequence of pigeonpea (Cajanus cajan), an orphan legume crop of resource-poor farmers.</title>
        <authorList>
            <person name="Varshney R.K."/>
            <person name="Chen W."/>
            <person name="Li Y."/>
            <person name="Bharti A.K."/>
            <person name="Saxena R.K."/>
            <person name="Schlueter J.A."/>
            <person name="Donoghue M.T."/>
            <person name="Azam S."/>
            <person name="Fan G."/>
            <person name="Whaley A.M."/>
            <person name="Farmer A.D."/>
            <person name="Sheridan J."/>
            <person name="Iwata A."/>
            <person name="Tuteja R."/>
            <person name="Penmetsa R.V."/>
            <person name="Wu W."/>
            <person name="Upadhyaya H.D."/>
            <person name="Yang S.P."/>
            <person name="Shah T."/>
            <person name="Saxena K.B."/>
            <person name="Michael T."/>
            <person name="McCombie W.R."/>
            <person name="Yang B."/>
            <person name="Zhang G."/>
            <person name="Yang H."/>
            <person name="Wang J."/>
            <person name="Spillane C."/>
            <person name="Cook D.R."/>
            <person name="May G.D."/>
            <person name="Xu X."/>
            <person name="Jackson S.A."/>
        </authorList>
    </citation>
    <scope>NUCLEOTIDE SEQUENCE [LARGE SCALE GENOMIC DNA]</scope>
    <source>
        <strain evidence="3">cv. Asha</strain>
    </source>
</reference>
<evidence type="ECO:0000313" key="2">
    <source>
        <dbReference type="EMBL" id="KYP65965.1"/>
    </source>
</evidence>
<dbReference type="Gene3D" id="3.30.420.10">
    <property type="entry name" value="Ribonuclease H-like superfamily/Ribonuclease H"/>
    <property type="match status" value="1"/>
</dbReference>
<dbReference type="GO" id="GO:0003676">
    <property type="term" value="F:nucleic acid binding"/>
    <property type="evidence" value="ECO:0007669"/>
    <property type="project" value="InterPro"/>
</dbReference>
<dbReference type="InterPro" id="IPR036397">
    <property type="entry name" value="RNaseH_sf"/>
</dbReference>
<dbReference type="GO" id="GO:0004523">
    <property type="term" value="F:RNA-DNA hybrid ribonuclease activity"/>
    <property type="evidence" value="ECO:0007669"/>
    <property type="project" value="InterPro"/>
</dbReference>
<dbReference type="SUPFAM" id="SSF53098">
    <property type="entry name" value="Ribonuclease H-like"/>
    <property type="match status" value="1"/>
</dbReference>
<keyword evidence="3" id="KW-1185">Reference proteome</keyword>
<dbReference type="CDD" id="cd06222">
    <property type="entry name" value="RNase_H_like"/>
    <property type="match status" value="1"/>
</dbReference>
<dbReference type="InterPro" id="IPR000477">
    <property type="entry name" value="RT_dom"/>
</dbReference>
<dbReference type="Pfam" id="PF13456">
    <property type="entry name" value="RVT_3"/>
    <property type="match status" value="1"/>
</dbReference>
<dbReference type="InterPro" id="IPR012337">
    <property type="entry name" value="RNaseH-like_sf"/>
</dbReference>
<dbReference type="PANTHER" id="PTHR33116:SF78">
    <property type="entry name" value="OS12G0587133 PROTEIN"/>
    <property type="match status" value="1"/>
</dbReference>
<name>A0A151TFY1_CAJCA</name>
<dbReference type="Gramene" id="C.cajan_11879.t">
    <property type="protein sequence ID" value="C.cajan_11879.t"/>
    <property type="gene ID" value="C.cajan_11879"/>
</dbReference>
<dbReference type="PROSITE" id="PS50878">
    <property type="entry name" value="RT_POL"/>
    <property type="match status" value="1"/>
</dbReference>
<gene>
    <name evidence="2" type="ORF">KK1_012243</name>
</gene>
<accession>A0A151TFY1</accession>
<feature type="domain" description="Reverse transcriptase" evidence="1">
    <location>
        <begin position="143"/>
        <end position="428"/>
    </location>
</feature>
<dbReference type="AlphaFoldDB" id="A0A151TFY1"/>
<sequence length="1043" mass="120230">MGDFNAVLRDYERSNGSRVSSRCGDNAFRQFVQQCNLIDIGFQGSPYTWRRGSLLERLDRVLASYEWRIAFPEAVLTHLNPLKSYHVPILLKLSSNGYMRCSRRPFRFEAAWLTHASFQELLKKEWTTNARWNMRINNIQQAFTKWNKSVFGNVFLTKRRLLRRLQGIASKLFSGPNKFLEKLQSELWQELETVLQREELIWFQKSRCKWLLMGDRNTRFFHGSTIIRRRKNRIEKLLNENGELAIKIDLEKAYDRLNWLFIKDTLEDIGLPSKFIDLVWSCISTASLQVLWNGEVLEAFSPSRGIRQGDPISPYLFVLCMERLFHLIDITVTQQLWKPIRLSRGGPSLTHLAFADDLILFAEANMNQVEIIQSCLNHFCSSSGQKISQEKTRIFFSKNVARTVREEISSAFGFQRAENLGKYLGIPLHHSRVNRDTYHGIMDKITQRLSNWKAKNLSFAGRLTLTKSVLAALPSYTMQMVRLPRSICDEVDKKCRQFLWGDSEDCRKIHTIGWSMLCLPKDKGGLGIRKMRDVNTTFMMKNCWSLITEKEKLWVQVIKSKYGCLDEQLPRVEKKQKMSNLWRGMCEAWKLMKPHLRWVIGDGITVKFWYDRWVPGLEPLIQSALSFVPPGELLKAVSDYVDDLGGWDIDQIQSYLPPNVWLCIQRLAPPHAGVGRDRVVWDNTTDGNFTLRSAHEISSSMQVTNSPPIFKMIWRWKGPERVRVLLWKIAHNSLLTNACRFKLGLSDNPSCSLCMHDTEDTLHVLRDCSFAKVVWRKLLGSTSDEHIFTDELHAWLVRNLSRSGSRWEGWQTCFALALDSLWHRCNQVLFQNSQTSSDQLIAKIKARISSLSSSVSLEIQQFSLRQPPLIVTPEYQWCCPPRSLFKLNCDGSVSQARGASCGGILRDEEGRFILAYSCHIGRCSIIQTELWAILHGLRIIQSRKLSGRVMVESDSSLEIRLILEGCSSAHPCSTLVQEIVELTRQVNFVSFTHILREADKVADFLAKYKLPLGEVMTIFNSPPEFLHSLLDADKSGSFPLRIL</sequence>
<dbReference type="InterPro" id="IPR026960">
    <property type="entry name" value="RVT-Znf"/>
</dbReference>
<proteinExistence type="predicted"/>
<evidence type="ECO:0000313" key="3">
    <source>
        <dbReference type="Proteomes" id="UP000075243"/>
    </source>
</evidence>
<evidence type="ECO:0000259" key="1">
    <source>
        <dbReference type="PROSITE" id="PS50878"/>
    </source>
</evidence>
<dbReference type="Proteomes" id="UP000075243">
    <property type="component" value="Chromosome 6"/>
</dbReference>
<dbReference type="SUPFAM" id="SSF56672">
    <property type="entry name" value="DNA/RNA polymerases"/>
    <property type="match status" value="1"/>
</dbReference>
<dbReference type="EMBL" id="CM003608">
    <property type="protein sequence ID" value="KYP65965.1"/>
    <property type="molecule type" value="Genomic_DNA"/>
</dbReference>
<dbReference type="InterPro" id="IPR036691">
    <property type="entry name" value="Endo/exonu/phosph_ase_sf"/>
</dbReference>
<dbReference type="STRING" id="3821.A0A151TFY1"/>
<dbReference type="OMA" id="IDILAIC"/>
<dbReference type="CDD" id="cd01650">
    <property type="entry name" value="RT_nLTR_like"/>
    <property type="match status" value="1"/>
</dbReference>